<reference evidence="1" key="1">
    <citation type="submission" date="2023-03" db="UniProtKB">
        <authorList>
            <consortium name="EnsemblPlants"/>
        </authorList>
    </citation>
    <scope>IDENTIFICATION</scope>
</reference>
<proteinExistence type="predicted"/>
<organism evidence="1">
    <name type="scientific">Cucumis melo</name>
    <name type="common">Muskmelon</name>
    <dbReference type="NCBI Taxonomy" id="3656"/>
    <lineage>
        <taxon>Eukaryota</taxon>
        <taxon>Viridiplantae</taxon>
        <taxon>Streptophyta</taxon>
        <taxon>Embryophyta</taxon>
        <taxon>Tracheophyta</taxon>
        <taxon>Spermatophyta</taxon>
        <taxon>Magnoliopsida</taxon>
        <taxon>eudicotyledons</taxon>
        <taxon>Gunneridae</taxon>
        <taxon>Pentapetalae</taxon>
        <taxon>rosids</taxon>
        <taxon>fabids</taxon>
        <taxon>Cucurbitales</taxon>
        <taxon>Cucurbitaceae</taxon>
        <taxon>Benincaseae</taxon>
        <taxon>Cucumis</taxon>
    </lineage>
</organism>
<sequence>MIEFALPFVYLLVAGLQIWHLKTFFEKKKAIICTYIVYWYPPYYKQKPNFFDPWSLVSSSSFGISCNGIHFGILGIENFNHKKNFTLALEGVPIFGLHNRTATYRFVTLVDVSLTSYLDIFYFYNLNLHGSLLLL</sequence>
<evidence type="ECO:0000313" key="1">
    <source>
        <dbReference type="EnsemblPlants" id="MELO3C024738.2.1"/>
    </source>
</evidence>
<protein>
    <submittedName>
        <fullName evidence="1">Uncharacterized protein</fullName>
    </submittedName>
</protein>
<dbReference type="AlphaFoldDB" id="A0A9I9DWQ4"/>
<name>A0A9I9DWQ4_CUCME</name>
<accession>A0A9I9DWQ4</accession>
<dbReference type="EnsemblPlants" id="MELO3C024738.2.1">
    <property type="protein sequence ID" value="MELO3C024738.2.1"/>
    <property type="gene ID" value="MELO3C024738.2"/>
</dbReference>
<dbReference type="Gramene" id="MELO3C024738.2.1">
    <property type="protein sequence ID" value="MELO3C024738.2.1"/>
    <property type="gene ID" value="MELO3C024738.2"/>
</dbReference>